<dbReference type="PANTHER" id="PTHR15710">
    <property type="entry name" value="E3 UBIQUITIN-PROTEIN LIGASE PRAJA"/>
    <property type="match status" value="1"/>
</dbReference>
<evidence type="ECO:0000313" key="8">
    <source>
        <dbReference type="EMBL" id="GMN64772.1"/>
    </source>
</evidence>
<evidence type="ECO:0000256" key="3">
    <source>
        <dbReference type="ARBA" id="ARBA00022723"/>
    </source>
</evidence>
<keyword evidence="5" id="KW-0862">Zinc</keyword>
<keyword evidence="4 6" id="KW-0863">Zinc-finger</keyword>
<dbReference type="GO" id="GO:0005737">
    <property type="term" value="C:cytoplasm"/>
    <property type="evidence" value="ECO:0007669"/>
    <property type="project" value="TreeGrafter"/>
</dbReference>
<dbReference type="PROSITE" id="PS50089">
    <property type="entry name" value="ZF_RING_2"/>
    <property type="match status" value="1"/>
</dbReference>
<dbReference type="GO" id="GO:0016567">
    <property type="term" value="P:protein ubiquitination"/>
    <property type="evidence" value="ECO:0007669"/>
    <property type="project" value="TreeGrafter"/>
</dbReference>
<evidence type="ECO:0000256" key="2">
    <source>
        <dbReference type="ARBA" id="ARBA00012483"/>
    </source>
</evidence>
<dbReference type="AlphaFoldDB" id="A0AA88DYV7"/>
<comment type="catalytic activity">
    <reaction evidence="1">
        <text>S-ubiquitinyl-[E2 ubiquitin-conjugating enzyme]-L-cysteine + [acceptor protein]-L-lysine = [E2 ubiquitin-conjugating enzyme]-L-cysteine + N(6)-ubiquitinyl-[acceptor protein]-L-lysine.</text>
        <dbReference type="EC" id="2.3.2.27"/>
    </reaction>
</comment>
<dbReference type="SUPFAM" id="SSF57850">
    <property type="entry name" value="RING/U-box"/>
    <property type="match status" value="1"/>
</dbReference>
<keyword evidence="3" id="KW-0479">Metal-binding</keyword>
<dbReference type="EC" id="2.3.2.27" evidence="2"/>
<evidence type="ECO:0000313" key="9">
    <source>
        <dbReference type="Proteomes" id="UP001187192"/>
    </source>
</evidence>
<proteinExistence type="predicted"/>
<dbReference type="SMART" id="SM00184">
    <property type="entry name" value="RING"/>
    <property type="match status" value="1"/>
</dbReference>
<gene>
    <name evidence="8" type="ORF">TIFTF001_033852</name>
</gene>
<dbReference type="GO" id="GO:0008270">
    <property type="term" value="F:zinc ion binding"/>
    <property type="evidence" value="ECO:0007669"/>
    <property type="project" value="UniProtKB-KW"/>
</dbReference>
<dbReference type="Pfam" id="PF13639">
    <property type="entry name" value="zf-RING_2"/>
    <property type="match status" value="1"/>
</dbReference>
<evidence type="ECO:0000256" key="5">
    <source>
        <dbReference type="ARBA" id="ARBA00022833"/>
    </source>
</evidence>
<comment type="caution">
    <text evidence="8">The sequence shown here is derived from an EMBL/GenBank/DDBJ whole genome shotgun (WGS) entry which is preliminary data.</text>
</comment>
<evidence type="ECO:0000256" key="4">
    <source>
        <dbReference type="ARBA" id="ARBA00022771"/>
    </source>
</evidence>
<protein>
    <recommendedName>
        <fullName evidence="2">RING-type E3 ubiquitin transferase</fullName>
        <ecNumber evidence="2">2.3.2.27</ecNumber>
    </recommendedName>
</protein>
<dbReference type="EMBL" id="BTGU01000194">
    <property type="protein sequence ID" value="GMN64772.1"/>
    <property type="molecule type" value="Genomic_DNA"/>
</dbReference>
<evidence type="ECO:0000259" key="7">
    <source>
        <dbReference type="PROSITE" id="PS50089"/>
    </source>
</evidence>
<dbReference type="Gene3D" id="3.30.40.10">
    <property type="entry name" value="Zinc/RING finger domain, C3HC4 (zinc finger)"/>
    <property type="match status" value="1"/>
</dbReference>
<dbReference type="PANTHER" id="PTHR15710:SF243">
    <property type="entry name" value="E3 UBIQUITIN-PROTEIN LIGASE PRAJA-2 ISOFORM X1"/>
    <property type="match status" value="1"/>
</dbReference>
<evidence type="ECO:0000256" key="1">
    <source>
        <dbReference type="ARBA" id="ARBA00000900"/>
    </source>
</evidence>
<feature type="domain" description="RING-type" evidence="7">
    <location>
        <begin position="306"/>
        <end position="347"/>
    </location>
</feature>
<dbReference type="InterPro" id="IPR013083">
    <property type="entry name" value="Znf_RING/FYVE/PHD"/>
</dbReference>
<dbReference type="Proteomes" id="UP001187192">
    <property type="component" value="Unassembled WGS sequence"/>
</dbReference>
<reference evidence="8" key="1">
    <citation type="submission" date="2023-07" db="EMBL/GenBank/DDBJ databases">
        <title>draft genome sequence of fig (Ficus carica).</title>
        <authorList>
            <person name="Takahashi T."/>
            <person name="Nishimura K."/>
        </authorList>
    </citation>
    <scope>NUCLEOTIDE SEQUENCE</scope>
</reference>
<dbReference type="InterPro" id="IPR001841">
    <property type="entry name" value="Znf_RING"/>
</dbReference>
<organism evidence="8 9">
    <name type="scientific">Ficus carica</name>
    <name type="common">Common fig</name>
    <dbReference type="NCBI Taxonomy" id="3494"/>
    <lineage>
        <taxon>Eukaryota</taxon>
        <taxon>Viridiplantae</taxon>
        <taxon>Streptophyta</taxon>
        <taxon>Embryophyta</taxon>
        <taxon>Tracheophyta</taxon>
        <taxon>Spermatophyta</taxon>
        <taxon>Magnoliopsida</taxon>
        <taxon>eudicotyledons</taxon>
        <taxon>Gunneridae</taxon>
        <taxon>Pentapetalae</taxon>
        <taxon>rosids</taxon>
        <taxon>fabids</taxon>
        <taxon>Rosales</taxon>
        <taxon>Moraceae</taxon>
        <taxon>Ficeae</taxon>
        <taxon>Ficus</taxon>
    </lineage>
</organism>
<accession>A0AA88DYV7</accession>
<sequence length="352" mass="40728">MDGSNWEEEEWILNNLVDSAAMERNIYITASKNTSRDDQTLTRTRLHYVLCVIHRASSDTNPDKEARIVCSAKQYRHQFSRIASTDEAKALVAHMFSDQRIMFDFNSARSDQILHWKEFPNDDSSTVVEQAPPLQGLDDIVARISDVATRFVTEVMASGLKSVELFITIDKCTVLPHQEFDRILTSRDVELRMTWDHDNPELYRQIRDYFFDQHFNARSVMERSRWCSNLFDYDDHYPMLEHDQAGDLNQFERELTAAAAAAEQSFVESAAEFGSVPAAESAVEALENFRYQRSCEDEDILNLMMCVICMEEVMIGSHVTRMPCSHVYHSDCVLEWLHENHTCPLCRFKLPT</sequence>
<dbReference type="CDD" id="cd16448">
    <property type="entry name" value="RING-H2"/>
    <property type="match status" value="1"/>
</dbReference>
<name>A0AA88DYV7_FICCA</name>
<dbReference type="GO" id="GO:0061630">
    <property type="term" value="F:ubiquitin protein ligase activity"/>
    <property type="evidence" value="ECO:0007669"/>
    <property type="project" value="UniProtKB-EC"/>
</dbReference>
<evidence type="ECO:0000256" key="6">
    <source>
        <dbReference type="PROSITE-ProRule" id="PRU00175"/>
    </source>
</evidence>
<keyword evidence="9" id="KW-1185">Reference proteome</keyword>